<proteinExistence type="predicted"/>
<evidence type="ECO:0000313" key="1">
    <source>
        <dbReference type="EMBL" id="KAI9916320.1"/>
    </source>
</evidence>
<dbReference type="Proteomes" id="UP001163321">
    <property type="component" value="Chromosome 2"/>
</dbReference>
<name>A0ACC0WCF1_9STRA</name>
<reference evidence="1 2" key="1">
    <citation type="journal article" date="2022" name="bioRxiv">
        <title>The genome of the oomycete Peronosclerospora sorghi, a cosmopolitan pathogen of maize and sorghum, is inflated with dispersed pseudogenes.</title>
        <authorList>
            <person name="Fletcher K."/>
            <person name="Martin F."/>
            <person name="Isakeit T."/>
            <person name="Cavanaugh K."/>
            <person name="Magill C."/>
            <person name="Michelmore R."/>
        </authorList>
    </citation>
    <scope>NUCLEOTIDE SEQUENCE [LARGE SCALE GENOMIC DNA]</scope>
    <source>
        <strain evidence="1">P6</strain>
    </source>
</reference>
<keyword evidence="2" id="KW-1185">Reference proteome</keyword>
<evidence type="ECO:0000313" key="2">
    <source>
        <dbReference type="Proteomes" id="UP001163321"/>
    </source>
</evidence>
<dbReference type="EMBL" id="CM047581">
    <property type="protein sequence ID" value="KAI9916320.1"/>
    <property type="molecule type" value="Genomic_DNA"/>
</dbReference>
<organism evidence="1 2">
    <name type="scientific">Peronosclerospora sorghi</name>
    <dbReference type="NCBI Taxonomy" id="230839"/>
    <lineage>
        <taxon>Eukaryota</taxon>
        <taxon>Sar</taxon>
        <taxon>Stramenopiles</taxon>
        <taxon>Oomycota</taxon>
        <taxon>Peronosporomycetes</taxon>
        <taxon>Peronosporales</taxon>
        <taxon>Peronosporaceae</taxon>
        <taxon>Peronosclerospora</taxon>
    </lineage>
</organism>
<accession>A0ACC0WCF1</accession>
<gene>
    <name evidence="1" type="ORF">PsorP6_018088</name>
</gene>
<sequence>MLHQLPASALALIQLTTLSDEAHKTRDVPHARNAVAWVSLSSSKMEEPLTSCGLWTDDGSD</sequence>
<protein>
    <submittedName>
        <fullName evidence="1">Uncharacterized protein</fullName>
    </submittedName>
</protein>
<comment type="caution">
    <text evidence="1">The sequence shown here is derived from an EMBL/GenBank/DDBJ whole genome shotgun (WGS) entry which is preliminary data.</text>
</comment>